<accession>A0ABC8U106</accession>
<proteinExistence type="predicted"/>
<keyword evidence="3" id="KW-1185">Reference proteome</keyword>
<name>A0ABC8U106_9AQUA</name>
<dbReference type="Gene3D" id="2.30.240.10">
    <property type="entry name" value="At5g01610-like"/>
    <property type="match status" value="1"/>
</dbReference>
<feature type="chain" id="PRO_5044761996" evidence="1">
    <location>
        <begin position="22"/>
        <end position="168"/>
    </location>
</feature>
<protein>
    <submittedName>
        <fullName evidence="2">Uncharacterized protein</fullName>
    </submittedName>
</protein>
<dbReference type="EMBL" id="CAUOFW020006591">
    <property type="protein sequence ID" value="CAK9175342.1"/>
    <property type="molecule type" value="Genomic_DNA"/>
</dbReference>
<dbReference type="Pfam" id="PF04398">
    <property type="entry name" value="DUF538"/>
    <property type="match status" value="1"/>
</dbReference>
<keyword evidence="1" id="KW-0732">Signal</keyword>
<evidence type="ECO:0000313" key="2">
    <source>
        <dbReference type="EMBL" id="CAK9175342.1"/>
    </source>
</evidence>
<evidence type="ECO:0000256" key="1">
    <source>
        <dbReference type="SAM" id="SignalP"/>
    </source>
</evidence>
<sequence>MSPITTLILSLLFLSVTIVAADDGDTTLTPYEALQSYNFPVGILPKGAKGYDLDKSTGKFNAYLNGSCSFSLEGSYQLKYKSTISGHISKDKLTNLDGISVKVFFLWLNIVEVVRSGDDLEFSVGIASANFPLDNFEVCPQCGCGLDCNGNGSGQVRKIRKNPFVSSV</sequence>
<dbReference type="SUPFAM" id="SSF141562">
    <property type="entry name" value="At5g01610-like"/>
    <property type="match status" value="1"/>
</dbReference>
<dbReference type="PANTHER" id="PTHR31676">
    <property type="entry name" value="T31J12.3 PROTEIN-RELATED"/>
    <property type="match status" value="1"/>
</dbReference>
<dbReference type="InterPro" id="IPR007493">
    <property type="entry name" value="DUF538"/>
</dbReference>
<dbReference type="InterPro" id="IPR036758">
    <property type="entry name" value="At5g01610-like"/>
</dbReference>
<dbReference type="PANTHER" id="PTHR31676:SF156">
    <property type="entry name" value="F22D16.19 PROTEIN"/>
    <property type="match status" value="1"/>
</dbReference>
<gene>
    <name evidence="2" type="ORF">ILEXP_LOCUS45134</name>
</gene>
<evidence type="ECO:0000313" key="3">
    <source>
        <dbReference type="Proteomes" id="UP001642360"/>
    </source>
</evidence>
<feature type="signal peptide" evidence="1">
    <location>
        <begin position="1"/>
        <end position="21"/>
    </location>
</feature>
<dbReference type="AlphaFoldDB" id="A0ABC8U106"/>
<comment type="caution">
    <text evidence="2">The sequence shown here is derived from an EMBL/GenBank/DDBJ whole genome shotgun (WGS) entry which is preliminary data.</text>
</comment>
<reference evidence="2 3" key="1">
    <citation type="submission" date="2024-02" db="EMBL/GenBank/DDBJ databases">
        <authorList>
            <person name="Vignale AGUSTIN F."/>
            <person name="Sosa J E."/>
            <person name="Modenutti C."/>
        </authorList>
    </citation>
    <scope>NUCLEOTIDE SEQUENCE [LARGE SCALE GENOMIC DNA]</scope>
</reference>
<organism evidence="2 3">
    <name type="scientific">Ilex paraguariensis</name>
    <name type="common">yerba mate</name>
    <dbReference type="NCBI Taxonomy" id="185542"/>
    <lineage>
        <taxon>Eukaryota</taxon>
        <taxon>Viridiplantae</taxon>
        <taxon>Streptophyta</taxon>
        <taxon>Embryophyta</taxon>
        <taxon>Tracheophyta</taxon>
        <taxon>Spermatophyta</taxon>
        <taxon>Magnoliopsida</taxon>
        <taxon>eudicotyledons</taxon>
        <taxon>Gunneridae</taxon>
        <taxon>Pentapetalae</taxon>
        <taxon>asterids</taxon>
        <taxon>campanulids</taxon>
        <taxon>Aquifoliales</taxon>
        <taxon>Aquifoliaceae</taxon>
        <taxon>Ilex</taxon>
    </lineage>
</organism>
<dbReference type="Proteomes" id="UP001642360">
    <property type="component" value="Unassembled WGS sequence"/>
</dbReference>